<accession>U2E784</accession>
<evidence type="ECO:0000313" key="4">
    <source>
        <dbReference type="EMBL" id="ERJ19596.1"/>
    </source>
</evidence>
<dbReference type="PROSITE" id="PS00211">
    <property type="entry name" value="ABC_TRANSPORTER_1"/>
    <property type="match status" value="1"/>
</dbReference>
<evidence type="ECO:0000256" key="1">
    <source>
        <dbReference type="ARBA" id="ARBA00022741"/>
    </source>
</evidence>
<evidence type="ECO:0000313" key="5">
    <source>
        <dbReference type="Proteomes" id="UP000006242"/>
    </source>
</evidence>
<reference evidence="4 5" key="2">
    <citation type="journal article" date="2013" name="PLoS ONE">
        <title>INDIGO - INtegrated Data Warehouse of MIcrobial GenOmes with Examples from the Red Sea Extremophiles.</title>
        <authorList>
            <person name="Alam I."/>
            <person name="Antunes A."/>
            <person name="Kamau A.A."/>
            <person name="Ba Alawi W."/>
            <person name="Kalkatawi M."/>
            <person name="Stingl U."/>
            <person name="Bajic V.B."/>
        </authorList>
    </citation>
    <scope>NUCLEOTIDE SEQUENCE [LARGE SCALE GENOMIC DNA]</scope>
    <source>
        <strain evidence="4 5">E1L3A</strain>
    </source>
</reference>
<comment type="caution">
    <text evidence="4">The sequence shown here is derived from an EMBL/GenBank/DDBJ whole genome shotgun (WGS) entry which is preliminary data.</text>
</comment>
<keyword evidence="5" id="KW-1185">Reference proteome</keyword>
<organism evidence="4 5">
    <name type="scientific">Salinisphaera shabanensis E1L3A</name>
    <dbReference type="NCBI Taxonomy" id="1033802"/>
    <lineage>
        <taxon>Bacteria</taxon>
        <taxon>Pseudomonadati</taxon>
        <taxon>Pseudomonadota</taxon>
        <taxon>Gammaproteobacteria</taxon>
        <taxon>Salinisphaerales</taxon>
        <taxon>Salinisphaeraceae</taxon>
        <taxon>Salinisphaera</taxon>
    </lineage>
</organism>
<dbReference type="InterPro" id="IPR017871">
    <property type="entry name" value="ABC_transporter-like_CS"/>
</dbReference>
<dbReference type="InterPro" id="IPR003593">
    <property type="entry name" value="AAA+_ATPase"/>
</dbReference>
<dbReference type="Gene3D" id="3.40.50.300">
    <property type="entry name" value="P-loop containing nucleotide triphosphate hydrolases"/>
    <property type="match status" value="2"/>
</dbReference>
<dbReference type="GO" id="GO:0005524">
    <property type="term" value="F:ATP binding"/>
    <property type="evidence" value="ECO:0007669"/>
    <property type="project" value="UniProtKB-KW"/>
</dbReference>
<dbReference type="STRING" id="1033802.SSPSH_001365"/>
<gene>
    <name evidence="4" type="ORF">SSPSH_001365</name>
</gene>
<evidence type="ECO:0000256" key="2">
    <source>
        <dbReference type="ARBA" id="ARBA00022840"/>
    </source>
</evidence>
<dbReference type="AlphaFoldDB" id="U2E784"/>
<dbReference type="eggNOG" id="COG3845">
    <property type="taxonomic scope" value="Bacteria"/>
</dbReference>
<dbReference type="SMART" id="SM00382">
    <property type="entry name" value="AAA"/>
    <property type="match status" value="2"/>
</dbReference>
<dbReference type="CDD" id="cd03216">
    <property type="entry name" value="ABC_Carb_Monos_I"/>
    <property type="match status" value="1"/>
</dbReference>
<name>U2E784_9GAMM</name>
<protein>
    <submittedName>
        <fullName evidence="4">ABC transporter ATP-binding protein</fullName>
        <ecNumber evidence="4">3.6.3.17</ecNumber>
    </submittedName>
</protein>
<evidence type="ECO:0000259" key="3">
    <source>
        <dbReference type="PROSITE" id="PS50893"/>
    </source>
</evidence>
<dbReference type="PANTHER" id="PTHR43790">
    <property type="entry name" value="CARBOHYDRATE TRANSPORT ATP-BINDING PROTEIN MG119-RELATED"/>
    <property type="match status" value="1"/>
</dbReference>
<dbReference type="EC" id="3.6.3.17" evidence="4"/>
<dbReference type="PANTHER" id="PTHR43790:SF4">
    <property type="entry name" value="GUANOSINE IMPORT ATP-BINDING PROTEIN NUPO"/>
    <property type="match status" value="1"/>
</dbReference>
<proteinExistence type="predicted"/>
<dbReference type="CDD" id="cd03215">
    <property type="entry name" value="ABC_Carb_Monos_II"/>
    <property type="match status" value="1"/>
</dbReference>
<dbReference type="Pfam" id="PF00005">
    <property type="entry name" value="ABC_tran"/>
    <property type="match status" value="2"/>
</dbReference>
<keyword evidence="2 4" id="KW-0067">ATP-binding</keyword>
<dbReference type="InterPro" id="IPR027417">
    <property type="entry name" value="P-loop_NTPase"/>
</dbReference>
<keyword evidence="4" id="KW-0378">Hydrolase</keyword>
<dbReference type="PROSITE" id="PS50893">
    <property type="entry name" value="ABC_TRANSPORTER_2"/>
    <property type="match status" value="2"/>
</dbReference>
<feature type="domain" description="ABC transporter" evidence="3">
    <location>
        <begin position="272"/>
        <end position="515"/>
    </location>
</feature>
<dbReference type="EMBL" id="AFNV02000008">
    <property type="protein sequence ID" value="ERJ19596.1"/>
    <property type="molecule type" value="Genomic_DNA"/>
</dbReference>
<sequence>MTVSNDKRAASRAILETLGVGKVFGATRALDDVTLRVAPRGIHALLGENGAGKSTLVKCLAGFHRPSSGQIMIGGRERVLRSPRDAHAAGVGMVYQHFTLAPNLTVLENLVLAVPDRNGVSARRIDWKAERARFAQQIDELPFDADLDVTVSSLSSGQKQKVEIIKQLCLGPRILILDEPTSVLTPDEADEVLGTLHEMTRDQDLAVILITHKMREVFAYADRVTVLRGGRVTGDDEIGALDADALSEMMIGEVEIAKSPERAPTAADNVLLRIENLSADNDRGVRALDDVNLTVAAGEIVGVAGVSGNGQTELAQVLAGQRRAMAGRIQVHEEVYSGTRAEISRHGMHCLPEEPLRNACVPDMSVADNLAFRHFDRPEYSLGGLFMRGAPLARRAATLMERFNVKPREPRLPMASLSGGNVQRAALARELGEDVDILVVTNPCFGLDVAAVAQIHAQLMDARNAGTAVLLISEDLDELLTLADRLVVLFEGRAVHECTREQADRRGIGQKMTGY</sequence>
<dbReference type="InterPro" id="IPR003439">
    <property type="entry name" value="ABC_transporter-like_ATP-bd"/>
</dbReference>
<feature type="domain" description="ABC transporter" evidence="3">
    <location>
        <begin position="15"/>
        <end position="254"/>
    </location>
</feature>
<keyword evidence="1" id="KW-0547">Nucleotide-binding</keyword>
<dbReference type="OrthoDB" id="9776369at2"/>
<dbReference type="InterPro" id="IPR050107">
    <property type="entry name" value="ABC_carbohydrate_import_ATPase"/>
</dbReference>
<dbReference type="RefSeq" id="WP_006912861.1">
    <property type="nucleotide sequence ID" value="NZ_AFNV02000008.1"/>
</dbReference>
<reference evidence="4 5" key="1">
    <citation type="journal article" date="2011" name="J. Bacteriol.">
        <title>Genome sequence of Salinisphaera shabanensis, a gammaproteobacterium from the harsh, variable environment of the brine-seawater interface of the Shaban Deep in the Red Sea.</title>
        <authorList>
            <person name="Antunes A."/>
            <person name="Alam I."/>
            <person name="Bajic V.B."/>
            <person name="Stingl U."/>
        </authorList>
    </citation>
    <scope>NUCLEOTIDE SEQUENCE [LARGE SCALE GENOMIC DNA]</scope>
    <source>
        <strain evidence="4 5">E1L3A</strain>
    </source>
</reference>
<dbReference type="Proteomes" id="UP000006242">
    <property type="component" value="Unassembled WGS sequence"/>
</dbReference>
<dbReference type="SUPFAM" id="SSF52540">
    <property type="entry name" value="P-loop containing nucleoside triphosphate hydrolases"/>
    <property type="match status" value="2"/>
</dbReference>
<dbReference type="GO" id="GO:0016887">
    <property type="term" value="F:ATP hydrolysis activity"/>
    <property type="evidence" value="ECO:0007669"/>
    <property type="project" value="InterPro"/>
</dbReference>